<feature type="domain" description="Sigma-54 factor interaction" evidence="4">
    <location>
        <begin position="118"/>
        <end position="352"/>
    </location>
</feature>
<proteinExistence type="predicted"/>
<organism evidence="8 9">
    <name type="scientific">Carnobacterium alterfunditum</name>
    <dbReference type="NCBI Taxonomy" id="28230"/>
    <lineage>
        <taxon>Bacteria</taxon>
        <taxon>Bacillati</taxon>
        <taxon>Bacillota</taxon>
        <taxon>Bacilli</taxon>
        <taxon>Lactobacillales</taxon>
        <taxon>Carnobacteriaceae</taxon>
        <taxon>Carnobacterium</taxon>
    </lineage>
</organism>
<dbReference type="OrthoDB" id="3239954at2"/>
<dbReference type="PROSITE" id="PS51372">
    <property type="entry name" value="PRD_2"/>
    <property type="match status" value="1"/>
</dbReference>
<dbReference type="InterPro" id="IPR004701">
    <property type="entry name" value="PTS_EIIA_man-typ"/>
</dbReference>
<keyword evidence="3" id="KW-0067">ATP-binding</keyword>
<dbReference type="Gene3D" id="3.40.50.510">
    <property type="entry name" value="Phosphotransferase system, mannose-type IIA component"/>
    <property type="match status" value="1"/>
</dbReference>
<evidence type="ECO:0000256" key="3">
    <source>
        <dbReference type="ARBA" id="ARBA00022840"/>
    </source>
</evidence>
<dbReference type="SUPFAM" id="SSF63520">
    <property type="entry name" value="PTS-regulatory domain, PRD"/>
    <property type="match status" value="1"/>
</dbReference>
<dbReference type="PROSITE" id="PS51096">
    <property type="entry name" value="PTS_EIIA_TYPE_4"/>
    <property type="match status" value="1"/>
</dbReference>
<dbReference type="Gene3D" id="1.10.1790.10">
    <property type="entry name" value="PRD domain"/>
    <property type="match status" value="1"/>
</dbReference>
<dbReference type="InterPro" id="IPR003593">
    <property type="entry name" value="AAA+_ATPase"/>
</dbReference>
<evidence type="ECO:0000259" key="7">
    <source>
        <dbReference type="PROSITE" id="PS51372"/>
    </source>
</evidence>
<dbReference type="Proteomes" id="UP000184758">
    <property type="component" value="Unassembled WGS sequence"/>
</dbReference>
<dbReference type="EMBL" id="FSRN01000001">
    <property type="protein sequence ID" value="SIN85786.1"/>
    <property type="molecule type" value="Genomic_DNA"/>
</dbReference>
<feature type="domain" description="PTS EIIA type-4" evidence="6">
    <location>
        <begin position="586"/>
        <end position="721"/>
    </location>
</feature>
<evidence type="ECO:0000313" key="8">
    <source>
        <dbReference type="EMBL" id="SIN85786.1"/>
    </source>
</evidence>
<dbReference type="SMART" id="SM00382">
    <property type="entry name" value="AAA"/>
    <property type="match status" value="1"/>
</dbReference>
<dbReference type="Gene3D" id="3.40.50.300">
    <property type="entry name" value="P-loop containing nucleotide triphosphate hydrolases"/>
    <property type="match status" value="1"/>
</dbReference>
<dbReference type="Pfam" id="PF00874">
    <property type="entry name" value="PRD"/>
    <property type="match status" value="1"/>
</dbReference>
<dbReference type="InterPro" id="IPR016152">
    <property type="entry name" value="PTrfase/Anion_transptr"/>
</dbReference>
<feature type="domain" description="PRD" evidence="7">
    <location>
        <begin position="479"/>
        <end position="583"/>
    </location>
</feature>
<keyword evidence="9" id="KW-1185">Reference proteome</keyword>
<dbReference type="GO" id="GO:0016740">
    <property type="term" value="F:transferase activity"/>
    <property type="evidence" value="ECO:0007669"/>
    <property type="project" value="UniProtKB-KW"/>
</dbReference>
<keyword evidence="1" id="KW-0808">Transferase</keyword>
<dbReference type="PANTHER" id="PTHR32071">
    <property type="entry name" value="TRANSCRIPTIONAL REGULATORY PROTEIN"/>
    <property type="match status" value="1"/>
</dbReference>
<dbReference type="eggNOG" id="COG1221">
    <property type="taxonomic scope" value="Bacteria"/>
</dbReference>
<dbReference type="GO" id="GO:0009401">
    <property type="term" value="P:phosphoenolpyruvate-dependent sugar phosphotransferase system"/>
    <property type="evidence" value="ECO:0007669"/>
    <property type="project" value="InterPro"/>
</dbReference>
<evidence type="ECO:0000259" key="6">
    <source>
        <dbReference type="PROSITE" id="PS51096"/>
    </source>
</evidence>
<protein>
    <submittedName>
        <fullName evidence="8">Sigma 54 modulation protein</fullName>
    </submittedName>
</protein>
<dbReference type="CDD" id="cd00211">
    <property type="entry name" value="PTS_IIA_fru"/>
    <property type="match status" value="1"/>
</dbReference>
<dbReference type="InterPro" id="IPR036662">
    <property type="entry name" value="PTS_EIIA_man-typ_sf"/>
</dbReference>
<evidence type="ECO:0000259" key="4">
    <source>
        <dbReference type="PROSITE" id="PS50045"/>
    </source>
</evidence>
<dbReference type="PROSITE" id="PS51094">
    <property type="entry name" value="PTS_EIIA_TYPE_2"/>
    <property type="match status" value="1"/>
</dbReference>
<reference evidence="9" key="1">
    <citation type="submission" date="2016-11" db="EMBL/GenBank/DDBJ databases">
        <authorList>
            <person name="Varghese N."/>
            <person name="Submissions S."/>
        </authorList>
    </citation>
    <scope>NUCLEOTIDE SEQUENCE [LARGE SCALE GENOMIC DNA]</scope>
    <source>
        <strain evidence="9">313</strain>
    </source>
</reference>
<keyword evidence="2" id="KW-0547">Nucleotide-binding</keyword>
<dbReference type="PANTHER" id="PTHR32071:SF90">
    <property type="entry name" value="TRANSCRIPTIONAL REGULATORY PROTEIN LEVR"/>
    <property type="match status" value="1"/>
</dbReference>
<dbReference type="STRING" id="28230.SAMN05878443_0163"/>
<dbReference type="CDD" id="cd00009">
    <property type="entry name" value="AAA"/>
    <property type="match status" value="1"/>
</dbReference>
<dbReference type="GO" id="GO:0016020">
    <property type="term" value="C:membrane"/>
    <property type="evidence" value="ECO:0007669"/>
    <property type="project" value="InterPro"/>
</dbReference>
<dbReference type="Pfam" id="PF00158">
    <property type="entry name" value="Sigma54_activat"/>
    <property type="match status" value="1"/>
</dbReference>
<dbReference type="GO" id="GO:0006355">
    <property type="term" value="P:regulation of DNA-templated transcription"/>
    <property type="evidence" value="ECO:0007669"/>
    <property type="project" value="InterPro"/>
</dbReference>
<dbReference type="Gene3D" id="3.40.930.10">
    <property type="entry name" value="Mannitol-specific EII, Chain A"/>
    <property type="match status" value="1"/>
</dbReference>
<dbReference type="Gene3D" id="1.10.10.60">
    <property type="entry name" value="Homeodomain-like"/>
    <property type="match status" value="1"/>
</dbReference>
<accession>A0A1N6ERY1</accession>
<name>A0A1N6ERY1_9LACT</name>
<evidence type="ECO:0000259" key="5">
    <source>
        <dbReference type="PROSITE" id="PS51094"/>
    </source>
</evidence>
<dbReference type="eggNOG" id="COG3933">
    <property type="taxonomic scope" value="Bacteria"/>
</dbReference>
<dbReference type="Pfam" id="PF03610">
    <property type="entry name" value="EIIA-man"/>
    <property type="match status" value="1"/>
</dbReference>
<dbReference type="InterPro" id="IPR002178">
    <property type="entry name" value="PTS_EIIA_type-2_dom"/>
</dbReference>
<dbReference type="SUPFAM" id="SSF53062">
    <property type="entry name" value="PTS system fructose IIA component-like"/>
    <property type="match status" value="1"/>
</dbReference>
<evidence type="ECO:0000313" key="9">
    <source>
        <dbReference type="Proteomes" id="UP000184758"/>
    </source>
</evidence>
<dbReference type="InterPro" id="IPR002078">
    <property type="entry name" value="Sigma_54_int"/>
</dbReference>
<dbReference type="PROSITE" id="PS50045">
    <property type="entry name" value="SIGMA54_INTERACT_4"/>
    <property type="match status" value="1"/>
</dbReference>
<evidence type="ECO:0000256" key="1">
    <source>
        <dbReference type="ARBA" id="ARBA00022679"/>
    </source>
</evidence>
<dbReference type="InterPro" id="IPR011608">
    <property type="entry name" value="PRD"/>
</dbReference>
<dbReference type="InterPro" id="IPR027417">
    <property type="entry name" value="P-loop_NTPase"/>
</dbReference>
<feature type="domain" description="PTS EIIA type-2" evidence="5">
    <location>
        <begin position="824"/>
        <end position="960"/>
    </location>
</feature>
<dbReference type="SUPFAM" id="SSF52540">
    <property type="entry name" value="P-loop containing nucleoside triphosphate hydrolases"/>
    <property type="match status" value="1"/>
</dbReference>
<dbReference type="GO" id="GO:0005524">
    <property type="term" value="F:ATP binding"/>
    <property type="evidence" value="ECO:0007669"/>
    <property type="project" value="UniProtKB-KW"/>
</dbReference>
<dbReference type="RefSeq" id="WP_034546624.1">
    <property type="nucleotide sequence ID" value="NZ_FSRN01000001.1"/>
</dbReference>
<sequence>MINNLKNIIENEDSRNPHTDIELAELLNTFRENITKLRIEASIPDSRTRRKKLIEYEIVNILTKQPKISERKLTEKLNAYGFIIARSSVNKYRKDVQEKLFVPEVLKPKEEVDPFEDLIGSNDSLKTQINQAKASILYPPMGLHTLIVGPSGSGKSFVAQKMYEYSKTTKNFKENVRFEIFNCADYAENPQLLLSQLFGYVKGAFTGATEDKKGLVELCDGGILFLDEIHRLPPEGQEILFYLLDQNLYRRLGETELTRKSKLLLIGATTEDPSKTLLLTFRRRIPINIEMPSYHERTTNEKYNFIKMFFENESKRVNKPFKIKRDVIKSLLSYSCKGNIGQLKSDIQATSAKGFLHATINQKSKIIINFQDLPKQIIGEIINKNNFDEEVYLFSHTDLIINESDSKENENKEMRAVSVLMQTETIYDFIENTYKTMKLENYTEDNIKSILSERIDGEMQRLSKISYKKEMSYEILKNIIGTEALEATKKSFQIADKYLSNLDSKLIFPLAIHLNSAINRFFSNKVTINPNLNNIKQEYKEEYKAATFIKEFIDGEYDINLPQDEVGFIAMYLKNFKEDMQIKTTKIGVVVLSHGNVAKGMADVANKLLGVDHALGLEMDLTDSPNLMLEKTIPLVKNADQGKGVLILADMGSLILFGDIISARTGILVRVVGRVDTLMVIESVRRALLPEDTLDNLADEIDSKKFLTGSTFVSPIKRKKVIVTLCLTGEGAAKVLKNYIETSIMDFDEDIEIVPMGFFSTEDTSTALDKIGHSNEIVAIVGTINPNYNNVSFVSAEDLLSKSNKLLHILNSKGKIYRENTLKNYIDLELIHIENNFVTKNDVLDRMTKKLIKQQKVTGEYILSVYKRETMGNTFLEGGIAIPHGESKYITQPAISITKLATPILWENNQYVSLIFLLALTEHNGKEIEDLYKLLYKDNISQLLLESTSNEEIHSILTKITL</sequence>
<evidence type="ECO:0000256" key="2">
    <source>
        <dbReference type="ARBA" id="ARBA00022741"/>
    </source>
</evidence>
<dbReference type="InterPro" id="IPR036634">
    <property type="entry name" value="PRD_sf"/>
</dbReference>
<dbReference type="AlphaFoldDB" id="A0A1N6ERY1"/>
<gene>
    <name evidence="8" type="ORF">SAMN05878443_0163</name>
</gene>
<dbReference type="Pfam" id="PF00359">
    <property type="entry name" value="PTS_EIIA_2"/>
    <property type="match status" value="1"/>
</dbReference>
<dbReference type="SUPFAM" id="SSF55804">
    <property type="entry name" value="Phoshotransferase/anion transport protein"/>
    <property type="match status" value="1"/>
</dbReference>